<reference evidence="5" key="2">
    <citation type="submission" date="2025-08" db="UniProtKB">
        <authorList>
            <consortium name="Ensembl"/>
        </authorList>
    </citation>
    <scope>IDENTIFICATION</scope>
</reference>
<dbReference type="GO" id="GO:0005543">
    <property type="term" value="F:phospholipid binding"/>
    <property type="evidence" value="ECO:0007669"/>
    <property type="project" value="Ensembl"/>
</dbReference>
<evidence type="ECO:0000259" key="4">
    <source>
        <dbReference type="PROSITE" id="PS51741"/>
    </source>
</evidence>
<dbReference type="InterPro" id="IPR036028">
    <property type="entry name" value="SH3-like_dom_sf"/>
</dbReference>
<gene>
    <name evidence="5" type="primary">PACSIN1</name>
</gene>
<dbReference type="STRING" id="8840.ENSAPLP00000023805"/>
<dbReference type="GO" id="GO:0042802">
    <property type="term" value="F:identical protein binding"/>
    <property type="evidence" value="ECO:0007669"/>
    <property type="project" value="Ensembl"/>
</dbReference>
<proteinExistence type="predicted"/>
<dbReference type="Ensembl" id="ENSAPLT00000039799.1">
    <property type="protein sequence ID" value="ENSAPLP00000023805.1"/>
    <property type="gene ID" value="ENSAPLG00000008350.2"/>
</dbReference>
<feature type="region of interest" description="Disordered" evidence="3">
    <location>
        <begin position="443"/>
        <end position="522"/>
    </location>
</feature>
<reference evidence="5 6" key="1">
    <citation type="submission" date="2017-10" db="EMBL/GenBank/DDBJ databases">
        <title>A new Pekin duck reference genome.</title>
        <authorList>
            <person name="Hou Z.-C."/>
            <person name="Zhou Z.-K."/>
            <person name="Zhu F."/>
            <person name="Hou S.-S."/>
        </authorList>
    </citation>
    <scope>NUCLEOTIDE SEQUENCE [LARGE SCALE GENOMIC DNA]</scope>
</reference>
<protein>
    <submittedName>
        <fullName evidence="5">Protein kinase C and casein kinase substrate in neurons 1</fullName>
    </submittedName>
</protein>
<dbReference type="SUPFAM" id="SSF103657">
    <property type="entry name" value="BAR/IMD domain-like"/>
    <property type="match status" value="1"/>
</dbReference>
<dbReference type="GO" id="GO:0032587">
    <property type="term" value="C:ruffle membrane"/>
    <property type="evidence" value="ECO:0007669"/>
    <property type="project" value="Ensembl"/>
</dbReference>
<reference evidence="5" key="3">
    <citation type="submission" date="2025-09" db="UniProtKB">
        <authorList>
            <consortium name="Ensembl"/>
        </authorList>
    </citation>
    <scope>IDENTIFICATION</scope>
</reference>
<dbReference type="InterPro" id="IPR037454">
    <property type="entry name" value="PACSIN1_F-BAR"/>
</dbReference>
<organism evidence="5 6">
    <name type="scientific">Anas platyrhynchos platyrhynchos</name>
    <name type="common">Northern mallard</name>
    <dbReference type="NCBI Taxonomy" id="8840"/>
    <lineage>
        <taxon>Eukaryota</taxon>
        <taxon>Metazoa</taxon>
        <taxon>Chordata</taxon>
        <taxon>Craniata</taxon>
        <taxon>Vertebrata</taxon>
        <taxon>Euteleostomi</taxon>
        <taxon>Archelosauria</taxon>
        <taxon>Archosauria</taxon>
        <taxon>Dinosauria</taxon>
        <taxon>Saurischia</taxon>
        <taxon>Theropoda</taxon>
        <taxon>Coelurosauria</taxon>
        <taxon>Aves</taxon>
        <taxon>Neognathae</taxon>
        <taxon>Galloanserae</taxon>
        <taxon>Anseriformes</taxon>
        <taxon>Anatidae</taxon>
        <taxon>Anatinae</taxon>
        <taxon>Anas</taxon>
    </lineage>
</organism>
<dbReference type="InterPro" id="IPR027267">
    <property type="entry name" value="AH/BAR_dom_sf"/>
</dbReference>
<dbReference type="SUPFAM" id="SSF50044">
    <property type="entry name" value="SH3-domain"/>
    <property type="match status" value="1"/>
</dbReference>
<dbReference type="CDD" id="cd07680">
    <property type="entry name" value="F-BAR_PACSIN1"/>
    <property type="match status" value="1"/>
</dbReference>
<evidence type="ECO:0000256" key="3">
    <source>
        <dbReference type="SAM" id="MobiDB-lite"/>
    </source>
</evidence>
<feature type="coiled-coil region" evidence="2">
    <location>
        <begin position="188"/>
        <end position="215"/>
    </location>
</feature>
<keyword evidence="1 2" id="KW-0175">Coiled coil</keyword>
<evidence type="ECO:0000256" key="1">
    <source>
        <dbReference type="PROSITE-ProRule" id="PRU01077"/>
    </source>
</evidence>
<evidence type="ECO:0000313" key="6">
    <source>
        <dbReference type="Proteomes" id="UP000016666"/>
    </source>
</evidence>
<evidence type="ECO:0000256" key="2">
    <source>
        <dbReference type="SAM" id="Coils"/>
    </source>
</evidence>
<feature type="region of interest" description="Disordered" evidence="3">
    <location>
        <begin position="319"/>
        <end position="386"/>
    </location>
</feature>
<keyword evidence="6" id="KW-1185">Reference proteome</keyword>
<dbReference type="InterPro" id="IPR031160">
    <property type="entry name" value="F_BAR_dom"/>
</dbReference>
<dbReference type="GO" id="GO:0098833">
    <property type="term" value="C:presynaptic endocytic zone"/>
    <property type="evidence" value="ECO:0007669"/>
    <property type="project" value="Ensembl"/>
</dbReference>
<feature type="domain" description="F-BAR" evidence="4">
    <location>
        <begin position="13"/>
        <end position="283"/>
    </location>
</feature>
<dbReference type="GO" id="GO:0007015">
    <property type="term" value="P:actin filament organization"/>
    <property type="evidence" value="ECO:0007669"/>
    <property type="project" value="InterPro"/>
</dbReference>
<dbReference type="GO" id="GO:0008092">
    <property type="term" value="F:cytoskeletal protein binding"/>
    <property type="evidence" value="ECO:0007669"/>
    <property type="project" value="Ensembl"/>
</dbReference>
<dbReference type="GO" id="GO:0048488">
    <property type="term" value="P:synaptic vesicle endocytosis"/>
    <property type="evidence" value="ECO:0007669"/>
    <property type="project" value="Ensembl"/>
</dbReference>
<dbReference type="AlphaFoldDB" id="A0A493TDR7"/>
<dbReference type="InterPro" id="IPR001060">
    <property type="entry name" value="FCH_dom"/>
</dbReference>
<dbReference type="GO" id="GO:0097320">
    <property type="term" value="P:plasma membrane tubulation"/>
    <property type="evidence" value="ECO:0007669"/>
    <property type="project" value="Ensembl"/>
</dbReference>
<dbReference type="GO" id="GO:1900006">
    <property type="term" value="P:positive regulation of dendrite development"/>
    <property type="evidence" value="ECO:0007669"/>
    <property type="project" value="TreeGrafter"/>
</dbReference>
<feature type="compositionally biased region" description="Polar residues" evidence="3">
    <location>
        <begin position="364"/>
        <end position="376"/>
    </location>
</feature>
<accession>A0A493TDR7</accession>
<dbReference type="GO" id="GO:0048812">
    <property type="term" value="P:neuron projection morphogenesis"/>
    <property type="evidence" value="ECO:0007669"/>
    <property type="project" value="TreeGrafter"/>
</dbReference>
<dbReference type="PANTHER" id="PTHR23065:SF16">
    <property type="entry name" value="PROTEIN KINASE C AND CASEIN KINASE SUBSTRATE IN NEURONS PROTEIN 1"/>
    <property type="match status" value="1"/>
</dbReference>
<feature type="compositionally biased region" description="Polar residues" evidence="3">
    <location>
        <begin position="508"/>
        <end position="522"/>
    </location>
</feature>
<dbReference type="GO" id="GO:0098684">
    <property type="term" value="C:photoreceptor ribbon synapse"/>
    <property type="evidence" value="ECO:0007669"/>
    <property type="project" value="Ensembl"/>
</dbReference>
<dbReference type="GeneTree" id="ENSGT00950000182973"/>
<dbReference type="Proteomes" id="UP000016666">
    <property type="component" value="Chromosome 27"/>
</dbReference>
<dbReference type="GO" id="GO:0045806">
    <property type="term" value="P:negative regulation of endocytosis"/>
    <property type="evidence" value="ECO:0007669"/>
    <property type="project" value="Ensembl"/>
</dbReference>
<dbReference type="GO" id="GO:0005768">
    <property type="term" value="C:endosome"/>
    <property type="evidence" value="ECO:0007669"/>
    <property type="project" value="TreeGrafter"/>
</dbReference>
<dbReference type="FunFam" id="1.20.1270.60:FF:000205">
    <property type="entry name" value="Protein kinase C and casein kinase substrate in neurons protein 1"/>
    <property type="match status" value="1"/>
</dbReference>
<feature type="compositionally biased region" description="Basic and acidic residues" evidence="3">
    <location>
        <begin position="466"/>
        <end position="475"/>
    </location>
</feature>
<dbReference type="GO" id="GO:0030137">
    <property type="term" value="C:COPI-coated vesicle"/>
    <property type="evidence" value="ECO:0007669"/>
    <property type="project" value="Ensembl"/>
</dbReference>
<dbReference type="SMART" id="SM00055">
    <property type="entry name" value="FCH"/>
    <property type="match status" value="1"/>
</dbReference>
<feature type="compositionally biased region" description="Polar residues" evidence="3">
    <location>
        <begin position="326"/>
        <end position="335"/>
    </location>
</feature>
<dbReference type="Gene3D" id="1.20.1270.60">
    <property type="entry name" value="Arfaptin homology (AH) domain/BAR domain"/>
    <property type="match status" value="1"/>
</dbReference>
<dbReference type="Gene3D" id="2.30.30.40">
    <property type="entry name" value="SH3 Domains"/>
    <property type="match status" value="1"/>
</dbReference>
<dbReference type="PROSITE" id="PS51741">
    <property type="entry name" value="F_BAR"/>
    <property type="match status" value="1"/>
</dbReference>
<evidence type="ECO:0000313" key="5">
    <source>
        <dbReference type="Ensembl" id="ENSAPLP00000023805.1"/>
    </source>
</evidence>
<sequence>MSGSYDESAAAAEETTDSFWEVGNYKRTVKRIDDGHRLCNDLMNCVHERAKIEKSYAQQLTDWSKRWRQLIEKGPQYGSLERAWGAIMTEADKVSELHQEVKNSLLNDDFEKVKNWQKDAYHKQIMGGFKEAKEAEDGFRKAQKPWAKKLKELETAKKAYHLACKEEKLAMTREANSKADQSNTPEQQKKLQDKVEKCKQDVQKTQEKYEKVLDELNKCTPQYMESMEQVFEQCQQFEEKRLNFLKEVLLDIKRHLNLAESSSYANVYRELEQTIRLSDAQEDLRWFRSTSGPGMAMNWPQFEEWNPDLTHTIARKEKMKKGEGVTLTNVSSGETGASAGERGSVSSHDRGQTYSAEWSDDEGSNSFNASEANGGTNPFDEDSAGKGVRVRALYDYDGQEQDELSFKAGEDPQGAGLSRGASARAAGLPVVFFGVKRPELCRGCPGSSKRGGGREGKARPRVGLKGRWDRAHEVSRGTFPPCKPAQDQSQNPQQPHPGEKFGEGETPTPATSSHLSASRSRR</sequence>
<dbReference type="GO" id="GO:0072657">
    <property type="term" value="P:protein localization to membrane"/>
    <property type="evidence" value="ECO:0007669"/>
    <property type="project" value="Ensembl"/>
</dbReference>
<dbReference type="Pfam" id="PF00611">
    <property type="entry name" value="FCH"/>
    <property type="match status" value="1"/>
</dbReference>
<dbReference type="PANTHER" id="PTHR23065">
    <property type="entry name" value="PROLINE-SERINE-THREONINE PHOSPHATASE INTERACTING PROTEIN 1"/>
    <property type="match status" value="1"/>
</dbReference>
<name>A0A493TDR7_ANAPP</name>